<evidence type="ECO:0000313" key="2">
    <source>
        <dbReference type="Proteomes" id="UP000001471"/>
    </source>
</evidence>
<organism evidence="1 2">
    <name type="scientific">Pyrenophora tritici-repentis (strain Pt-1C-BFP)</name>
    <name type="common">Wheat tan spot fungus</name>
    <name type="synonym">Drechslera tritici-repentis</name>
    <dbReference type="NCBI Taxonomy" id="426418"/>
    <lineage>
        <taxon>Eukaryota</taxon>
        <taxon>Fungi</taxon>
        <taxon>Dikarya</taxon>
        <taxon>Ascomycota</taxon>
        <taxon>Pezizomycotina</taxon>
        <taxon>Dothideomycetes</taxon>
        <taxon>Pleosporomycetidae</taxon>
        <taxon>Pleosporales</taxon>
        <taxon>Pleosporineae</taxon>
        <taxon>Pleosporaceae</taxon>
        <taxon>Pyrenophora</taxon>
    </lineage>
</organism>
<gene>
    <name evidence="1" type="ORF">PTRG_06579</name>
</gene>
<protein>
    <submittedName>
        <fullName evidence="1">Uncharacterized protein</fullName>
    </submittedName>
</protein>
<evidence type="ECO:0000313" key="1">
    <source>
        <dbReference type="EMBL" id="EDU49499.1"/>
    </source>
</evidence>
<dbReference type="OrthoDB" id="3793279at2759"/>
<dbReference type="HOGENOM" id="CLU_638000_0_0_1"/>
<dbReference type="EMBL" id="DS231620">
    <property type="protein sequence ID" value="EDU49499.1"/>
    <property type="molecule type" value="Genomic_DNA"/>
</dbReference>
<sequence length="430" mass="44638">MVNAKAPRTGQWTLATMTYNILNTHRSARYILDMATIWMAGSTHGQPVVSAVVPYMCAIMIPHPFITPRGQSGTLINVFLGQPSLSWFQNVSYTEALLTACSTVTTSANSTTATTITSRVVTTSTVVETATTTIIPRRRAANLFAVGEQIFSAVVANGTSVTPASAPVFPTSSKNTQQLQAESALANACSCKMVDPTATVTESYTVPAVTSTVGFRILSIITLTDTRVFTARTTVIRTSSTSASSSSVLSSVVSSSAASSGIGADATSVSSSEQTSISAALQSSAAVTPMSITTSSTTPITSAPTSSVPSVTAIPFSCPEDDGKHIDQIVDGVRLNYIVMCNTQLQTEDRVGPPVPVDSETTCAAQCSLLNAQTGQDTCQAASFQAYTDGRSGGTCTISRSSPGYVESPGSITVQPIDRCIGPVCIDNIG</sequence>
<dbReference type="InParanoid" id="B2W9C1"/>
<dbReference type="eggNOG" id="ENOG502SV9F">
    <property type="taxonomic scope" value="Eukaryota"/>
</dbReference>
<accession>B2W9C1</accession>
<reference evidence="2" key="1">
    <citation type="journal article" date="2013" name="G3 (Bethesda)">
        <title>Comparative genomics of a plant-pathogenic fungus, Pyrenophora tritici-repentis, reveals transduplication and the impact of repeat elements on pathogenicity and population divergence.</title>
        <authorList>
            <person name="Manning V.A."/>
            <person name="Pandelova I."/>
            <person name="Dhillon B."/>
            <person name="Wilhelm L.J."/>
            <person name="Goodwin S.B."/>
            <person name="Berlin A.M."/>
            <person name="Figueroa M."/>
            <person name="Freitag M."/>
            <person name="Hane J.K."/>
            <person name="Henrissat B."/>
            <person name="Holman W.H."/>
            <person name="Kodira C.D."/>
            <person name="Martin J."/>
            <person name="Oliver R.P."/>
            <person name="Robbertse B."/>
            <person name="Schackwitz W."/>
            <person name="Schwartz D.C."/>
            <person name="Spatafora J.W."/>
            <person name="Turgeon B.G."/>
            <person name="Yandava C."/>
            <person name="Young S."/>
            <person name="Zhou S."/>
            <person name="Zeng Q."/>
            <person name="Grigoriev I.V."/>
            <person name="Ma L.-J."/>
            <person name="Ciuffetti L.M."/>
        </authorList>
    </citation>
    <scope>NUCLEOTIDE SEQUENCE [LARGE SCALE GENOMIC DNA]</scope>
    <source>
        <strain evidence="2">Pt-1C-BFP</strain>
    </source>
</reference>
<name>B2W9C1_PYRTR</name>
<proteinExistence type="predicted"/>
<dbReference type="Proteomes" id="UP000001471">
    <property type="component" value="Unassembled WGS sequence"/>
</dbReference>
<dbReference type="AlphaFoldDB" id="B2W9C1"/>